<organism evidence="3">
    <name type="scientific">viral metagenome</name>
    <dbReference type="NCBI Taxonomy" id="1070528"/>
    <lineage>
        <taxon>unclassified sequences</taxon>
        <taxon>metagenomes</taxon>
        <taxon>organismal metagenomes</taxon>
    </lineage>
</organism>
<accession>A0A6C0BYF1</accession>
<dbReference type="Gene3D" id="1.10.30.10">
    <property type="entry name" value="High mobility group box domain"/>
    <property type="match status" value="1"/>
</dbReference>
<dbReference type="InterPro" id="IPR050342">
    <property type="entry name" value="HMGB"/>
</dbReference>
<sequence>MAQLMFHNDTVSVNNLWYESHKNLITSVCMELGMVDKSNEFVEKFLGTPLKIKAKKDPNKPKRAKSAYLFFCDDKRPALLNNLRKKKQKVVLADISRMLGKLWNDCNDIKRQVYIELSTKDKQRYEEAMEAYSN</sequence>
<dbReference type="GO" id="GO:0003677">
    <property type="term" value="F:DNA binding"/>
    <property type="evidence" value="ECO:0007669"/>
    <property type="project" value="UniProtKB-KW"/>
</dbReference>
<dbReference type="PROSITE" id="PS50118">
    <property type="entry name" value="HMG_BOX_2"/>
    <property type="match status" value="1"/>
</dbReference>
<dbReference type="InterPro" id="IPR036910">
    <property type="entry name" value="HMG_box_dom_sf"/>
</dbReference>
<feature type="domain" description="HMG box" evidence="2">
    <location>
        <begin position="61"/>
        <end position="133"/>
    </location>
</feature>
<protein>
    <recommendedName>
        <fullName evidence="2">HMG box domain-containing protein</fullName>
    </recommendedName>
</protein>
<dbReference type="SMART" id="SM00398">
    <property type="entry name" value="HMG"/>
    <property type="match status" value="1"/>
</dbReference>
<name>A0A6C0BYF1_9ZZZZ</name>
<dbReference type="EMBL" id="MN739291">
    <property type="protein sequence ID" value="QHS97206.1"/>
    <property type="molecule type" value="Genomic_DNA"/>
</dbReference>
<dbReference type="SUPFAM" id="SSF47095">
    <property type="entry name" value="HMG-box"/>
    <property type="match status" value="1"/>
</dbReference>
<evidence type="ECO:0000313" key="3">
    <source>
        <dbReference type="EMBL" id="QHS97206.1"/>
    </source>
</evidence>
<evidence type="ECO:0000256" key="1">
    <source>
        <dbReference type="ARBA" id="ARBA00023125"/>
    </source>
</evidence>
<dbReference type="PANTHER" id="PTHR48112">
    <property type="entry name" value="HIGH MOBILITY GROUP PROTEIN DSP1"/>
    <property type="match status" value="1"/>
</dbReference>
<dbReference type="Pfam" id="PF00505">
    <property type="entry name" value="HMG_box"/>
    <property type="match status" value="1"/>
</dbReference>
<keyword evidence="1" id="KW-0238">DNA-binding</keyword>
<dbReference type="InterPro" id="IPR009071">
    <property type="entry name" value="HMG_box_dom"/>
</dbReference>
<evidence type="ECO:0000259" key="2">
    <source>
        <dbReference type="PROSITE" id="PS50118"/>
    </source>
</evidence>
<dbReference type="AlphaFoldDB" id="A0A6C0BYF1"/>
<proteinExistence type="predicted"/>
<reference evidence="3" key="1">
    <citation type="journal article" date="2020" name="Nature">
        <title>Giant virus diversity and host interactions through global metagenomics.</title>
        <authorList>
            <person name="Schulz F."/>
            <person name="Roux S."/>
            <person name="Paez-Espino D."/>
            <person name="Jungbluth S."/>
            <person name="Walsh D.A."/>
            <person name="Denef V.J."/>
            <person name="McMahon K.D."/>
            <person name="Konstantinidis K.T."/>
            <person name="Eloe-Fadrosh E.A."/>
            <person name="Kyrpides N.C."/>
            <person name="Woyke T."/>
        </authorList>
    </citation>
    <scope>NUCLEOTIDE SEQUENCE</scope>
    <source>
        <strain evidence="3">GVMAG-M-3300020169-51</strain>
    </source>
</reference>